<keyword evidence="3" id="KW-1185">Reference proteome</keyword>
<proteinExistence type="predicted"/>
<protein>
    <submittedName>
        <fullName evidence="2">Uncharacterized protein</fullName>
    </submittedName>
</protein>
<name>A0A239HRG8_9BACT</name>
<keyword evidence="1" id="KW-0812">Transmembrane</keyword>
<accession>A0A239HRG8</accession>
<organism evidence="2 3">
    <name type="scientific">Pontibacter ummariensis</name>
    <dbReference type="NCBI Taxonomy" id="1610492"/>
    <lineage>
        <taxon>Bacteria</taxon>
        <taxon>Pseudomonadati</taxon>
        <taxon>Bacteroidota</taxon>
        <taxon>Cytophagia</taxon>
        <taxon>Cytophagales</taxon>
        <taxon>Hymenobacteraceae</taxon>
        <taxon>Pontibacter</taxon>
    </lineage>
</organism>
<sequence>MSKHGSNKSFAALANLSFILIYRFLCINKKKKVPGGVPFSFRRPEEDRLGVQLHSGGLGGLKQLAGIILGEAVQKYAPGL</sequence>
<dbReference type="AlphaFoldDB" id="A0A239HRG8"/>
<keyword evidence="1" id="KW-1133">Transmembrane helix</keyword>
<feature type="transmembrane region" description="Helical" evidence="1">
    <location>
        <begin position="6"/>
        <end position="25"/>
    </location>
</feature>
<gene>
    <name evidence="2" type="ORF">SAMN06296052_114123</name>
</gene>
<keyword evidence="1" id="KW-0472">Membrane</keyword>
<evidence type="ECO:0000313" key="3">
    <source>
        <dbReference type="Proteomes" id="UP000198432"/>
    </source>
</evidence>
<reference evidence="3" key="1">
    <citation type="submission" date="2017-06" db="EMBL/GenBank/DDBJ databases">
        <authorList>
            <person name="Varghese N."/>
            <person name="Submissions S."/>
        </authorList>
    </citation>
    <scope>NUCLEOTIDE SEQUENCE [LARGE SCALE GENOMIC DNA]</scope>
    <source>
        <strain evidence="3">NKM1</strain>
    </source>
</reference>
<dbReference type="EMBL" id="FZOQ01000014">
    <property type="protein sequence ID" value="SNS83791.1"/>
    <property type="molecule type" value="Genomic_DNA"/>
</dbReference>
<dbReference type="Proteomes" id="UP000198432">
    <property type="component" value="Unassembled WGS sequence"/>
</dbReference>
<evidence type="ECO:0000256" key="1">
    <source>
        <dbReference type="SAM" id="Phobius"/>
    </source>
</evidence>
<evidence type="ECO:0000313" key="2">
    <source>
        <dbReference type="EMBL" id="SNS83791.1"/>
    </source>
</evidence>